<organism evidence="4 5">
    <name type="scientific">Sphaerobolus stellatus (strain SS14)</name>
    <dbReference type="NCBI Taxonomy" id="990650"/>
    <lineage>
        <taxon>Eukaryota</taxon>
        <taxon>Fungi</taxon>
        <taxon>Dikarya</taxon>
        <taxon>Basidiomycota</taxon>
        <taxon>Agaricomycotina</taxon>
        <taxon>Agaricomycetes</taxon>
        <taxon>Phallomycetidae</taxon>
        <taxon>Geastrales</taxon>
        <taxon>Sphaerobolaceae</taxon>
        <taxon>Sphaerobolus</taxon>
    </lineage>
</organism>
<name>A0A0C9UWA0_SPHS4</name>
<evidence type="ECO:0000313" key="5">
    <source>
        <dbReference type="Proteomes" id="UP000054279"/>
    </source>
</evidence>
<reference evidence="4 5" key="1">
    <citation type="submission" date="2014-06" db="EMBL/GenBank/DDBJ databases">
        <title>Evolutionary Origins and Diversification of the Mycorrhizal Mutualists.</title>
        <authorList>
            <consortium name="DOE Joint Genome Institute"/>
            <consortium name="Mycorrhizal Genomics Consortium"/>
            <person name="Kohler A."/>
            <person name="Kuo A."/>
            <person name="Nagy L.G."/>
            <person name="Floudas D."/>
            <person name="Copeland A."/>
            <person name="Barry K.W."/>
            <person name="Cichocki N."/>
            <person name="Veneault-Fourrey C."/>
            <person name="LaButti K."/>
            <person name="Lindquist E.A."/>
            <person name="Lipzen A."/>
            <person name="Lundell T."/>
            <person name="Morin E."/>
            <person name="Murat C."/>
            <person name="Riley R."/>
            <person name="Ohm R."/>
            <person name="Sun H."/>
            <person name="Tunlid A."/>
            <person name="Henrissat B."/>
            <person name="Grigoriev I.V."/>
            <person name="Hibbett D.S."/>
            <person name="Martin F."/>
        </authorList>
    </citation>
    <scope>NUCLEOTIDE SEQUENCE [LARGE SCALE GENOMIC DNA]</scope>
    <source>
        <strain evidence="4 5">SS14</strain>
    </source>
</reference>
<dbReference type="InterPro" id="IPR014485">
    <property type="entry name" value="Pesterase_C1039"/>
</dbReference>
<sequence length="600" mass="66953">MLPATVLLAGWLLADCLAHEHQVPFRYQDGPFIAAPTRPLVWGDINIIHTTDTHGWLSGHLKDTAPEPNYSGDIGMLSSFVSHLKAEAEERNVDLLMVDSGDLHDGNGLTDGFPVGGIDGHEALKLFRRLPYDVMAIGNHELYKYEVAYDMYKNFAPKLHGRYLTSNVNITVEESGQLINVPIGDRFSKFQTRLGRNITAFGVLFDFQLNSINTTIQSPADMVQESWFKDAIAEEPDLFLLVGHMAIQPGSRWPVVFEAIRAVHPLTPIAIFGGHTHIRDCVQLDSRSMSLESGQFMETLGWMSLKFESDQVAFTRRYLDANMVTYAYHTGKHGEDFHTKEGKDITTGIQTLSNAFNLSYQFGIAPQDYFKQRVPTSSSSSVINLFASQVLPTTLKLSSTRGDIPAMFVANSGVLRYDVFKGSFTRNDQYIVSPFQNTFEYVQNISRSVAAQVVDELNRSGLPSLEKLYSENTSIDQADPFEVYSRWLQGQWERWNSEPSSSTENLTLGYVTTDACPGAGDDVPHQPVPHYPLPPFIGSDLPNTDYMDLVFVSFIRDSVLIVINEINAGNVPNVTDADVKPYTQLAVDNVFGLYASMVWS</sequence>
<dbReference type="SUPFAM" id="SSF56300">
    <property type="entry name" value="Metallo-dependent phosphatases"/>
    <property type="match status" value="1"/>
</dbReference>
<keyword evidence="1" id="KW-0732">Signal</keyword>
<evidence type="ECO:0000256" key="1">
    <source>
        <dbReference type="SAM" id="SignalP"/>
    </source>
</evidence>
<dbReference type="GO" id="GO:0005576">
    <property type="term" value="C:extracellular region"/>
    <property type="evidence" value="ECO:0007669"/>
    <property type="project" value="UniProtKB-ARBA"/>
</dbReference>
<dbReference type="HOGENOM" id="CLU_019028_1_0_1"/>
<dbReference type="EMBL" id="KN837211">
    <property type="protein sequence ID" value="KIJ33527.1"/>
    <property type="molecule type" value="Genomic_DNA"/>
</dbReference>
<keyword evidence="5" id="KW-1185">Reference proteome</keyword>
<dbReference type="GO" id="GO:0016787">
    <property type="term" value="F:hydrolase activity"/>
    <property type="evidence" value="ECO:0007669"/>
    <property type="project" value="InterPro"/>
</dbReference>
<accession>A0A0C9UWA0</accession>
<dbReference type="PANTHER" id="PTHR11575">
    <property type="entry name" value="5'-NUCLEOTIDASE-RELATED"/>
    <property type="match status" value="1"/>
</dbReference>
<feature type="signal peptide" evidence="1">
    <location>
        <begin position="1"/>
        <end position="18"/>
    </location>
</feature>
<dbReference type="Pfam" id="PF21953">
    <property type="entry name" value="NadN_nucleosid_C"/>
    <property type="match status" value="1"/>
</dbReference>
<feature type="domain" description="Calcineurin-like phosphoesterase" evidence="2">
    <location>
        <begin position="46"/>
        <end position="278"/>
    </location>
</feature>
<dbReference type="OrthoDB" id="7722975at2759"/>
<dbReference type="InterPro" id="IPR006179">
    <property type="entry name" value="5_nucleotidase/apyrase"/>
</dbReference>
<gene>
    <name evidence="4" type="ORF">M422DRAFT_35441</name>
</gene>
<dbReference type="Proteomes" id="UP000054279">
    <property type="component" value="Unassembled WGS sequence"/>
</dbReference>
<proteinExistence type="predicted"/>
<dbReference type="InterPro" id="IPR053828">
    <property type="entry name" value="Nucleosidase_C"/>
</dbReference>
<dbReference type="InterPro" id="IPR036907">
    <property type="entry name" value="5'-Nucleotdase_C_sf"/>
</dbReference>
<dbReference type="SUPFAM" id="SSF55816">
    <property type="entry name" value="5'-nucleotidase (syn. UDP-sugar hydrolase), C-terminal domain"/>
    <property type="match status" value="1"/>
</dbReference>
<dbReference type="GO" id="GO:0009166">
    <property type="term" value="P:nucleotide catabolic process"/>
    <property type="evidence" value="ECO:0007669"/>
    <property type="project" value="InterPro"/>
</dbReference>
<dbReference type="GO" id="GO:0005829">
    <property type="term" value="C:cytosol"/>
    <property type="evidence" value="ECO:0007669"/>
    <property type="project" value="TreeGrafter"/>
</dbReference>
<dbReference type="Gene3D" id="3.60.21.10">
    <property type="match status" value="1"/>
</dbReference>
<protein>
    <recommendedName>
        <fullName evidence="6">Calcineurin-like phosphoesterase domain-containing protein</fullName>
    </recommendedName>
</protein>
<feature type="chain" id="PRO_5002221306" description="Calcineurin-like phosphoesterase domain-containing protein" evidence="1">
    <location>
        <begin position="19"/>
        <end position="600"/>
    </location>
</feature>
<dbReference type="InterPro" id="IPR029052">
    <property type="entry name" value="Metallo-depent_PP-like"/>
</dbReference>
<dbReference type="PIRSF" id="PIRSF017316">
    <property type="entry name" value="Pesterase_C1039"/>
    <property type="match status" value="1"/>
</dbReference>
<evidence type="ECO:0000259" key="2">
    <source>
        <dbReference type="Pfam" id="PF00149"/>
    </source>
</evidence>
<evidence type="ECO:0008006" key="6">
    <source>
        <dbReference type="Google" id="ProtNLM"/>
    </source>
</evidence>
<dbReference type="FunFam" id="3.60.21.10:FF:000043">
    <property type="entry name" value="Ser/Thr protein phosphatase family"/>
    <property type="match status" value="1"/>
</dbReference>
<evidence type="ECO:0000313" key="4">
    <source>
        <dbReference type="EMBL" id="KIJ33527.1"/>
    </source>
</evidence>
<dbReference type="InterPro" id="IPR004843">
    <property type="entry name" value="Calcineurin-like_PHP"/>
</dbReference>
<dbReference type="AlphaFoldDB" id="A0A0C9UWA0"/>
<dbReference type="Pfam" id="PF00149">
    <property type="entry name" value="Metallophos"/>
    <property type="match status" value="1"/>
</dbReference>
<dbReference type="Gene3D" id="3.90.780.10">
    <property type="entry name" value="5'-Nucleotidase, C-terminal domain"/>
    <property type="match status" value="1"/>
</dbReference>
<feature type="domain" description="Putative 5'-nucleotidase C-terminal" evidence="3">
    <location>
        <begin position="368"/>
        <end position="560"/>
    </location>
</feature>
<dbReference type="PANTHER" id="PTHR11575:SF22">
    <property type="entry name" value="ADL392WP"/>
    <property type="match status" value="1"/>
</dbReference>
<evidence type="ECO:0000259" key="3">
    <source>
        <dbReference type="Pfam" id="PF21953"/>
    </source>
</evidence>